<proteinExistence type="predicted"/>
<dbReference type="EMBL" id="MU629527">
    <property type="protein sequence ID" value="KAJ1256345.1"/>
    <property type="molecule type" value="Genomic_DNA"/>
</dbReference>
<dbReference type="GO" id="GO:0047372">
    <property type="term" value="F:monoacylglycerol lipase activity"/>
    <property type="evidence" value="ECO:0007669"/>
    <property type="project" value="TreeGrafter"/>
</dbReference>
<accession>A0A9W8CFL3</accession>
<gene>
    <name evidence="1" type="ORF">BS78_K043800</name>
</gene>
<dbReference type="Proteomes" id="UP001164776">
    <property type="component" value="Unassembled WGS sequence"/>
</dbReference>
<dbReference type="PANTHER" id="PTHR32176">
    <property type="entry name" value="XYLOSE ISOMERASE"/>
    <property type="match status" value="1"/>
</dbReference>
<name>A0A9W8CFL3_9POAL</name>
<dbReference type="AlphaFoldDB" id="A0A9W8CFL3"/>
<protein>
    <submittedName>
        <fullName evidence="1">Uncharacterized protein</fullName>
    </submittedName>
</protein>
<evidence type="ECO:0000313" key="1">
    <source>
        <dbReference type="EMBL" id="KAJ1256345.1"/>
    </source>
</evidence>
<dbReference type="Gene3D" id="3.40.1090.10">
    <property type="entry name" value="Cytosolic phospholipase A2 catalytic domain"/>
    <property type="match status" value="1"/>
</dbReference>
<evidence type="ECO:0000313" key="2">
    <source>
        <dbReference type="Proteomes" id="UP001164776"/>
    </source>
</evidence>
<reference evidence="1 2" key="1">
    <citation type="submission" date="2022-10" db="EMBL/GenBank/DDBJ databases">
        <title>WGS assembly of Paspalum vaginatum 540-79.</title>
        <authorList>
            <person name="Sun G."/>
            <person name="Wase N."/>
            <person name="Shu S."/>
            <person name="Jenkins J."/>
            <person name="Zhou B."/>
            <person name="Torres-Rodriguez J."/>
            <person name="Chen C."/>
            <person name="Sandor L."/>
            <person name="Plott C."/>
            <person name="Yoshinga Y."/>
            <person name="Daum C."/>
            <person name="Qi P."/>
            <person name="Barry K."/>
            <person name="Lipzen A."/>
            <person name="Berry L."/>
            <person name="Pedersen C."/>
            <person name="Gottilla T."/>
            <person name="Foltz A."/>
            <person name="Yu H."/>
            <person name="O'Malley R."/>
            <person name="Zhang C."/>
            <person name="Devos K."/>
            <person name="Sigmon B."/>
            <person name="Yu B."/>
            <person name="Obata T."/>
            <person name="Schmutz J."/>
            <person name="Schnable J."/>
        </authorList>
    </citation>
    <scope>NUCLEOTIDE SEQUENCE [LARGE SCALE GENOMIC DNA]</scope>
    <source>
        <strain evidence="2">cv. 540-79</strain>
    </source>
</reference>
<sequence>MQLVGRIPWVHNHDLRNGTATMPLIDMLMDSAGALVDYNVALLFSSQNIQEGSLDAALGAMDDTSKMDELIKVGEDLLDRHVYRTDWKTREYKEVEGAVKNREALTKLAHRLSAERRRRMAASALREDVTVTTEPARKKSKITHGLLG</sequence>
<dbReference type="PANTHER" id="PTHR32176:SF106">
    <property type="entry name" value="PATATIN"/>
    <property type="match status" value="1"/>
</dbReference>
<organism evidence="1 2">
    <name type="scientific">Paspalum vaginatum</name>
    <name type="common">seashore paspalum</name>
    <dbReference type="NCBI Taxonomy" id="158149"/>
    <lineage>
        <taxon>Eukaryota</taxon>
        <taxon>Viridiplantae</taxon>
        <taxon>Streptophyta</taxon>
        <taxon>Embryophyta</taxon>
        <taxon>Tracheophyta</taxon>
        <taxon>Spermatophyta</taxon>
        <taxon>Magnoliopsida</taxon>
        <taxon>Liliopsida</taxon>
        <taxon>Poales</taxon>
        <taxon>Poaceae</taxon>
        <taxon>PACMAD clade</taxon>
        <taxon>Panicoideae</taxon>
        <taxon>Andropogonodae</taxon>
        <taxon>Paspaleae</taxon>
        <taxon>Paspalinae</taxon>
        <taxon>Paspalum</taxon>
    </lineage>
</organism>
<keyword evidence="2" id="KW-1185">Reference proteome</keyword>
<dbReference type="GO" id="GO:0004620">
    <property type="term" value="F:phospholipase activity"/>
    <property type="evidence" value="ECO:0007669"/>
    <property type="project" value="TreeGrafter"/>
</dbReference>
<comment type="caution">
    <text evidence="1">The sequence shown here is derived from an EMBL/GenBank/DDBJ whole genome shotgun (WGS) entry which is preliminary data.</text>
</comment>